<name>A0A226EVN2_FOLCA</name>
<organism evidence="2 3">
    <name type="scientific">Folsomia candida</name>
    <name type="common">Springtail</name>
    <dbReference type="NCBI Taxonomy" id="158441"/>
    <lineage>
        <taxon>Eukaryota</taxon>
        <taxon>Metazoa</taxon>
        <taxon>Ecdysozoa</taxon>
        <taxon>Arthropoda</taxon>
        <taxon>Hexapoda</taxon>
        <taxon>Collembola</taxon>
        <taxon>Entomobryomorpha</taxon>
        <taxon>Isotomoidea</taxon>
        <taxon>Isotomidae</taxon>
        <taxon>Proisotominae</taxon>
        <taxon>Folsomia</taxon>
    </lineage>
</organism>
<evidence type="ECO:0000313" key="3">
    <source>
        <dbReference type="Proteomes" id="UP000198287"/>
    </source>
</evidence>
<dbReference type="EMBL" id="LNIX01000001">
    <property type="protein sequence ID" value="OXA61642.1"/>
    <property type="molecule type" value="Genomic_DNA"/>
</dbReference>
<feature type="region of interest" description="Disordered" evidence="1">
    <location>
        <begin position="425"/>
        <end position="445"/>
    </location>
</feature>
<reference evidence="2 3" key="1">
    <citation type="submission" date="2015-12" db="EMBL/GenBank/DDBJ databases">
        <title>The genome of Folsomia candida.</title>
        <authorList>
            <person name="Faddeeva A."/>
            <person name="Derks M.F."/>
            <person name="Anvar Y."/>
            <person name="Smit S."/>
            <person name="Van Straalen N."/>
            <person name="Roelofs D."/>
        </authorList>
    </citation>
    <scope>NUCLEOTIDE SEQUENCE [LARGE SCALE GENOMIC DNA]</scope>
    <source>
        <strain evidence="2 3">VU population</strain>
        <tissue evidence="2">Whole body</tissue>
    </source>
</reference>
<evidence type="ECO:0000256" key="1">
    <source>
        <dbReference type="SAM" id="MobiDB-lite"/>
    </source>
</evidence>
<protein>
    <submittedName>
        <fullName evidence="2">Uncharacterized protein</fullName>
    </submittedName>
</protein>
<feature type="region of interest" description="Disordered" evidence="1">
    <location>
        <begin position="1"/>
        <end position="72"/>
    </location>
</feature>
<keyword evidence="3" id="KW-1185">Reference proteome</keyword>
<dbReference type="Proteomes" id="UP000198287">
    <property type="component" value="Unassembled WGS sequence"/>
</dbReference>
<comment type="caution">
    <text evidence="2">The sequence shown here is derived from an EMBL/GenBank/DDBJ whole genome shotgun (WGS) entry which is preliminary data.</text>
</comment>
<feature type="compositionally biased region" description="Basic and acidic residues" evidence="1">
    <location>
        <begin position="61"/>
        <end position="72"/>
    </location>
</feature>
<gene>
    <name evidence="2" type="ORF">Fcan01_00720</name>
</gene>
<proteinExistence type="predicted"/>
<feature type="compositionally biased region" description="Polar residues" evidence="1">
    <location>
        <begin position="37"/>
        <end position="60"/>
    </location>
</feature>
<sequence length="462" mass="51050">MENEITDLIQSTSQENLSEKDEEEGPNLLLINVRSLADQSSSGENDQITPPPNKKSSTSLAKDDSEKTRDKPAPLWSWKEVTVINNSPVILPTLVLLPQPTVILAPPQLTIINHAQASDGPPKTTSNNPLNHCIICNKELNSGKYLGLAAYPSSQHQLNGVDLNAGDFLKWVVYDEKLLKRNFHPLPPPGRMESRKMCSPCSTILKNMYESITKLRNQFNPEGYLGKLLIKENEEGIPQIPKTLTVSTQTYEPLAPLKTKPIGAHIKESVKNSKLHATFTNSVHKMLHQQITNLTKENGLLNYKTGGTDELRLEEVNKDLEIFVKTKCPLLWKVMLALFQKSSKRTDAKLTLGMQIALGIAGRVHNQNCSGLQKAMAIFLWINGGSKNVINTLHRVGLSLSYSGSLNLSEVDVIRGKCSKMENNNVQLKSTTKQTEDDANDQSDTGQVTAALSCSNKSINIL</sequence>
<evidence type="ECO:0000313" key="2">
    <source>
        <dbReference type="EMBL" id="OXA61642.1"/>
    </source>
</evidence>
<accession>A0A226EVN2</accession>
<dbReference type="AlphaFoldDB" id="A0A226EVN2"/>